<sequence length="184" mass="20967">MVNLQTAVEYRVITDDSIIPMTKKYSNIPSSSETFFMIQVRVQQFLKYLPEEGDSIMEAPDCPLTVKSFYLPSAAVIHDDDSIYEILCSVDVPLYSMVPIIRGVSSFARKLMSEAANLGRPLIPIVLGITVITWDPTDAVTAHQRKFEQEPTAKRQSKDERRYRICLTPVLGLRYKEEIKLCNF</sequence>
<keyword evidence="2" id="KW-1185">Reference proteome</keyword>
<dbReference type="Proteomes" id="UP000187609">
    <property type="component" value="Unassembled WGS sequence"/>
</dbReference>
<reference evidence="1" key="1">
    <citation type="submission" date="2016-11" db="EMBL/GenBank/DDBJ databases">
        <title>The genome of Nicotiana attenuata.</title>
        <authorList>
            <person name="Xu S."/>
            <person name="Brockmoeller T."/>
            <person name="Gaquerel E."/>
            <person name="Navarro A."/>
            <person name="Kuhl H."/>
            <person name="Gase K."/>
            <person name="Ling Z."/>
            <person name="Zhou W."/>
            <person name="Kreitzer C."/>
            <person name="Stanke M."/>
            <person name="Tang H."/>
            <person name="Lyons E."/>
            <person name="Pandey P."/>
            <person name="Pandey S.P."/>
            <person name="Timmermann B."/>
            <person name="Baldwin I.T."/>
        </authorList>
    </citation>
    <scope>NUCLEOTIDE SEQUENCE [LARGE SCALE GENOMIC DNA]</scope>
    <source>
        <strain evidence="1">UT</strain>
    </source>
</reference>
<evidence type="ECO:0000313" key="2">
    <source>
        <dbReference type="Proteomes" id="UP000187609"/>
    </source>
</evidence>
<accession>A0A314KUE3</accession>
<dbReference type="Gramene" id="OIT33006">
    <property type="protein sequence ID" value="OIT33006"/>
    <property type="gene ID" value="A4A49_18186"/>
</dbReference>
<comment type="caution">
    <text evidence="1">The sequence shown here is derived from an EMBL/GenBank/DDBJ whole genome shotgun (WGS) entry which is preliminary data.</text>
</comment>
<dbReference type="EMBL" id="MJEQ01000959">
    <property type="protein sequence ID" value="OIT33006.1"/>
    <property type="molecule type" value="Genomic_DNA"/>
</dbReference>
<proteinExistence type="predicted"/>
<protein>
    <submittedName>
        <fullName evidence="1">Uncharacterized protein</fullName>
    </submittedName>
</protein>
<gene>
    <name evidence="1" type="ORF">A4A49_18186</name>
</gene>
<evidence type="ECO:0000313" key="1">
    <source>
        <dbReference type="EMBL" id="OIT33006.1"/>
    </source>
</evidence>
<name>A0A314KUE3_NICAT</name>
<organism evidence="1 2">
    <name type="scientific">Nicotiana attenuata</name>
    <name type="common">Coyote tobacco</name>
    <dbReference type="NCBI Taxonomy" id="49451"/>
    <lineage>
        <taxon>Eukaryota</taxon>
        <taxon>Viridiplantae</taxon>
        <taxon>Streptophyta</taxon>
        <taxon>Embryophyta</taxon>
        <taxon>Tracheophyta</taxon>
        <taxon>Spermatophyta</taxon>
        <taxon>Magnoliopsida</taxon>
        <taxon>eudicotyledons</taxon>
        <taxon>Gunneridae</taxon>
        <taxon>Pentapetalae</taxon>
        <taxon>asterids</taxon>
        <taxon>lamiids</taxon>
        <taxon>Solanales</taxon>
        <taxon>Solanaceae</taxon>
        <taxon>Nicotianoideae</taxon>
        <taxon>Nicotianeae</taxon>
        <taxon>Nicotiana</taxon>
    </lineage>
</organism>
<dbReference type="AlphaFoldDB" id="A0A314KUE3"/>